<keyword evidence="1" id="KW-0413">Isomerase</keyword>
<evidence type="ECO:0000259" key="2">
    <source>
        <dbReference type="Pfam" id="PF26298"/>
    </source>
</evidence>
<dbReference type="GO" id="GO:0016855">
    <property type="term" value="F:racemase and epimerase activity, acting on amino acids and derivatives"/>
    <property type="evidence" value="ECO:0007669"/>
    <property type="project" value="UniProtKB-UniRule"/>
</dbReference>
<sequence>MQKSDHSELFLRLREEFPVFEYQHFSVEVTPEGVYMEFVFNLGPGYTFRPTAFIPVRNLQPESLDYAINQPGLLNNIAFNIGMIELISYWKASCAPVIRVKPAFLTSEQVQWWKKLYYNGMGEFFYMNSLSVDAVSFVEIIPEGTDQFRSFPVNLSEGILVPLGGGKDSVVTLELLKQGNRNIMPLIMNPRGATVHSATAGGFTNDNIFTIQRNIDPLLLKLNEQGFLNGHTPFSAMLAFYTLMAALLSGYRHIALSNESSANEATVPGTKINHQYSKSFEFESAFRDYCSNYISPGFNYFSFLRPLGELQIAKIFSGLKQYHKVFRSCNAGSKTDSWCGKCPKCLFTSIILSPFAGIRKTARMLGHDMLNDPEMQDTFDELCGIAENKPFECVGTIDEVNNALQMMLQQHRPEELPLLLERYEGIRGRFNPEVNFSALNSEHCVPPKLLNLLKEALQ</sequence>
<protein>
    <recommendedName>
        <fullName evidence="1">UDP-N-acetyl-alpha-D-muramoyl-L-alanyl-L-glutamate epimerase</fullName>
        <ecNumber evidence="1">5.1.1.23</ecNumber>
    </recommendedName>
    <alternativeName>
        <fullName evidence="1">UDP-MurNAc-L-Ala-L-Glu epimerase</fullName>
    </alternativeName>
</protein>
<dbReference type="InterPro" id="IPR043689">
    <property type="entry name" value="MurL"/>
</dbReference>
<dbReference type="Proteomes" id="UP000053091">
    <property type="component" value="Unassembled WGS sequence"/>
</dbReference>
<accession>A0A0S7C4T3</accession>
<dbReference type="EC" id="5.1.1.23" evidence="1"/>
<dbReference type="HAMAP" id="MF_02209">
    <property type="entry name" value="MurL"/>
    <property type="match status" value="1"/>
</dbReference>
<dbReference type="PATRIC" id="fig|1678841.3.peg.3429"/>
<comment type="similarity">
    <text evidence="1">Belongs to the MurL family.</text>
</comment>
<dbReference type="GO" id="GO:0008360">
    <property type="term" value="P:regulation of cell shape"/>
    <property type="evidence" value="ECO:0007669"/>
    <property type="project" value="UniProtKB-KW"/>
</dbReference>
<proteinExistence type="inferred from homology"/>
<dbReference type="OrthoDB" id="9768152at2"/>
<comment type="catalytic activity">
    <reaction evidence="1">
        <text>UDP-N-acetyl-alpha-D-muramoyl-L-alanyl-L-glutamate + ATP + H2O = UDP-N-acetyl-alpha-D-muramoyl-L-alanyl-D-glutamate + AMP + diphosphate + H(+)</text>
        <dbReference type="Rhea" id="RHEA:58812"/>
        <dbReference type="ChEBI" id="CHEBI:15377"/>
        <dbReference type="ChEBI" id="CHEBI:15378"/>
        <dbReference type="ChEBI" id="CHEBI:30616"/>
        <dbReference type="ChEBI" id="CHEBI:33019"/>
        <dbReference type="ChEBI" id="CHEBI:83900"/>
        <dbReference type="ChEBI" id="CHEBI:142725"/>
        <dbReference type="ChEBI" id="CHEBI:456215"/>
        <dbReference type="EC" id="5.1.1.23"/>
    </reaction>
</comment>
<dbReference type="Pfam" id="PF26298">
    <property type="entry name" value="MurL_epimerase_C"/>
    <property type="match status" value="1"/>
</dbReference>
<feature type="domain" description="MurL C-terminal" evidence="2">
    <location>
        <begin position="325"/>
        <end position="419"/>
    </location>
</feature>
<keyword evidence="1" id="KW-0573">Peptidoglycan synthesis</keyword>
<keyword evidence="1" id="KW-0961">Cell wall biogenesis/degradation</keyword>
<keyword evidence="1" id="KW-0133">Cell shape</keyword>
<evidence type="ECO:0000313" key="5">
    <source>
        <dbReference type="Proteomes" id="UP000053091"/>
    </source>
</evidence>
<feature type="domain" description="MurL N-terminal" evidence="3">
    <location>
        <begin position="15"/>
        <end position="303"/>
    </location>
</feature>
<comment type="function">
    <text evidence="1">Cell wall formation. Catalyzes epimerization of the terminal L-glutamate in UDP-N-acetyl-alpha-D-muramoyl-L-alanyl-L-glutamate.</text>
</comment>
<comment type="pathway">
    <text evidence="1">Cell wall biogenesis; peptidoglycan biosynthesis.</text>
</comment>
<gene>
    <name evidence="1" type="primary">murL</name>
    <name evidence="4" type="ORF">TBC1_12682</name>
</gene>
<dbReference type="GO" id="GO:0009252">
    <property type="term" value="P:peptidoglycan biosynthetic process"/>
    <property type="evidence" value="ECO:0007669"/>
    <property type="project" value="UniProtKB-UniRule"/>
</dbReference>
<dbReference type="GO" id="GO:0051301">
    <property type="term" value="P:cell division"/>
    <property type="evidence" value="ECO:0007669"/>
    <property type="project" value="UniProtKB-KW"/>
</dbReference>
<keyword evidence="1" id="KW-0132">Cell division</keyword>
<dbReference type="STRING" id="1678841.TBC1_12682"/>
<dbReference type="GO" id="GO:0005737">
    <property type="term" value="C:cytoplasm"/>
    <property type="evidence" value="ECO:0007669"/>
    <property type="project" value="UniProtKB-UniRule"/>
</dbReference>
<name>A0A0S7C4T3_9BACT</name>
<dbReference type="InterPro" id="IPR058741">
    <property type="entry name" value="MurL_C"/>
</dbReference>
<dbReference type="RefSeq" id="WP_062044790.1">
    <property type="nucleotide sequence ID" value="NZ_DF968183.1"/>
</dbReference>
<keyword evidence="5" id="KW-1185">Reference proteome</keyword>
<dbReference type="GO" id="GO:0071555">
    <property type="term" value="P:cell wall organization"/>
    <property type="evidence" value="ECO:0007669"/>
    <property type="project" value="UniProtKB-KW"/>
</dbReference>
<dbReference type="AlphaFoldDB" id="A0A0S7C4T3"/>
<evidence type="ECO:0000259" key="3">
    <source>
        <dbReference type="Pfam" id="PF26299"/>
    </source>
</evidence>
<evidence type="ECO:0000313" key="4">
    <source>
        <dbReference type="EMBL" id="GAP44868.1"/>
    </source>
</evidence>
<reference evidence="4" key="1">
    <citation type="journal article" date="2015" name="Genome Announc.">
        <title>Draft Genome Sequence of Bacteroidales Strain TBC1, a Novel Isolate from a Methanogenic Wastewater Treatment System.</title>
        <authorList>
            <person name="Tourlousse D.M."/>
            <person name="Matsuura N."/>
            <person name="Sun L."/>
            <person name="Toyonaga M."/>
            <person name="Kuroda K."/>
            <person name="Ohashi A."/>
            <person name="Cruz R."/>
            <person name="Yamaguchi T."/>
            <person name="Sekiguchi Y."/>
        </authorList>
    </citation>
    <scope>NUCLEOTIDE SEQUENCE [LARGE SCALE GENOMIC DNA]</scope>
    <source>
        <strain evidence="4">TBC1</strain>
    </source>
</reference>
<dbReference type="Pfam" id="PF26299">
    <property type="entry name" value="MurL_N"/>
    <property type="match status" value="1"/>
</dbReference>
<organism evidence="4">
    <name type="scientific">Lentimicrobium saccharophilum</name>
    <dbReference type="NCBI Taxonomy" id="1678841"/>
    <lineage>
        <taxon>Bacteria</taxon>
        <taxon>Pseudomonadati</taxon>
        <taxon>Bacteroidota</taxon>
        <taxon>Bacteroidia</taxon>
        <taxon>Bacteroidales</taxon>
        <taxon>Lentimicrobiaceae</taxon>
        <taxon>Lentimicrobium</taxon>
    </lineage>
</organism>
<dbReference type="InterPro" id="IPR058740">
    <property type="entry name" value="MurL_N"/>
</dbReference>
<evidence type="ECO:0000256" key="1">
    <source>
        <dbReference type="HAMAP-Rule" id="MF_02209"/>
    </source>
</evidence>
<dbReference type="EMBL" id="DF968183">
    <property type="protein sequence ID" value="GAP44868.1"/>
    <property type="molecule type" value="Genomic_DNA"/>
</dbReference>
<keyword evidence="1" id="KW-0131">Cell cycle</keyword>
<dbReference type="UniPathway" id="UPA00219"/>